<dbReference type="InterPro" id="IPR023286">
    <property type="entry name" value="ABATE_dom_sf"/>
</dbReference>
<protein>
    <submittedName>
        <fullName evidence="3">CGNR zinc finger domain-containing protein</fullName>
    </submittedName>
</protein>
<evidence type="ECO:0000313" key="3">
    <source>
        <dbReference type="EMBL" id="AYF73976.1"/>
    </source>
</evidence>
<dbReference type="Pfam" id="PF11706">
    <property type="entry name" value="zf-CGNR"/>
    <property type="match status" value="1"/>
</dbReference>
<gene>
    <name evidence="3" type="ORF">D7D52_08995</name>
</gene>
<reference evidence="3 4" key="1">
    <citation type="submission" date="2018-09" db="EMBL/GenBank/DDBJ databases">
        <title>Nocardia yunnanensis sp. nov., an actinomycete isolated from a soil sample.</title>
        <authorList>
            <person name="Zhang J."/>
        </authorList>
    </citation>
    <scope>NUCLEOTIDE SEQUENCE [LARGE SCALE GENOMIC DNA]</scope>
    <source>
        <strain evidence="3 4">CFHS0054</strain>
    </source>
</reference>
<dbReference type="InterPro" id="IPR021005">
    <property type="entry name" value="Znf_CGNR"/>
</dbReference>
<dbReference type="EMBL" id="CP032568">
    <property type="protein sequence ID" value="AYF73976.1"/>
    <property type="molecule type" value="Genomic_DNA"/>
</dbReference>
<dbReference type="KEGG" id="nyu:D7D52_08995"/>
<dbReference type="InterPro" id="IPR010852">
    <property type="entry name" value="ABATE"/>
</dbReference>
<name>A0A386Z8L3_9NOCA</name>
<dbReference type="OrthoDB" id="3531194at2"/>
<dbReference type="PANTHER" id="PTHR35525:SF3">
    <property type="entry name" value="BLL6575 PROTEIN"/>
    <property type="match status" value="1"/>
</dbReference>
<dbReference type="Gene3D" id="1.10.3300.10">
    <property type="entry name" value="Jann2411-like domain"/>
    <property type="match status" value="1"/>
</dbReference>
<feature type="compositionally biased region" description="Basic and acidic residues" evidence="1">
    <location>
        <begin position="7"/>
        <end position="37"/>
    </location>
</feature>
<dbReference type="PANTHER" id="PTHR35525">
    <property type="entry name" value="BLL6575 PROTEIN"/>
    <property type="match status" value="1"/>
</dbReference>
<organism evidence="3 4">
    <name type="scientific">Nocardia yunnanensis</name>
    <dbReference type="NCBI Taxonomy" id="2382165"/>
    <lineage>
        <taxon>Bacteria</taxon>
        <taxon>Bacillati</taxon>
        <taxon>Actinomycetota</taxon>
        <taxon>Actinomycetes</taxon>
        <taxon>Mycobacteriales</taxon>
        <taxon>Nocardiaceae</taxon>
        <taxon>Nocardia</taxon>
    </lineage>
</organism>
<evidence type="ECO:0000256" key="1">
    <source>
        <dbReference type="SAM" id="MobiDB-lite"/>
    </source>
</evidence>
<sequence length="184" mass="20296">MRGRRGTGLEHHMVDSRARQQDRQGQSDRAAADDQNRGTHTPPVLGAHGAPERYLRAAPDEIRPAAARIAGIFDLDEPAAAAHAINALLAAYPARPMLVQFPGRPWSMHSRPPETADPEYWLLAKAALALGLWLSDRGRCAWGRCAAGECGRYFIDTGRRQPQKFCSTPCATRTRVAAHRQRRA</sequence>
<dbReference type="Proteomes" id="UP000267164">
    <property type="component" value="Chromosome"/>
</dbReference>
<keyword evidence="4" id="KW-1185">Reference proteome</keyword>
<evidence type="ECO:0000259" key="2">
    <source>
        <dbReference type="Pfam" id="PF11706"/>
    </source>
</evidence>
<evidence type="ECO:0000313" key="4">
    <source>
        <dbReference type="Proteomes" id="UP000267164"/>
    </source>
</evidence>
<dbReference type="AlphaFoldDB" id="A0A386Z8L3"/>
<proteinExistence type="predicted"/>
<feature type="region of interest" description="Disordered" evidence="1">
    <location>
        <begin position="1"/>
        <end position="51"/>
    </location>
</feature>
<accession>A0A386Z8L3</accession>
<dbReference type="SUPFAM" id="SSF160904">
    <property type="entry name" value="Jann2411-like"/>
    <property type="match status" value="1"/>
</dbReference>
<feature type="domain" description="Zinc finger CGNR" evidence="2">
    <location>
        <begin position="143"/>
        <end position="183"/>
    </location>
</feature>